<reference evidence="2" key="1">
    <citation type="journal article" date="2014" name="Front. Microbiol.">
        <title>High frequency of phylogenetically diverse reductive dehalogenase-homologous genes in deep subseafloor sedimentary metagenomes.</title>
        <authorList>
            <person name="Kawai M."/>
            <person name="Futagami T."/>
            <person name="Toyoda A."/>
            <person name="Takaki Y."/>
            <person name="Nishi S."/>
            <person name="Hori S."/>
            <person name="Arai W."/>
            <person name="Tsubouchi T."/>
            <person name="Morono Y."/>
            <person name="Uchiyama I."/>
            <person name="Ito T."/>
            <person name="Fujiyama A."/>
            <person name="Inagaki F."/>
            <person name="Takami H."/>
        </authorList>
    </citation>
    <scope>NUCLEOTIDE SEQUENCE</scope>
    <source>
        <strain evidence="2">Expedition CK06-06</strain>
    </source>
</reference>
<feature type="domain" description="Dihydroneopterin aldolase MtpD C-terminal" evidence="1">
    <location>
        <begin position="15"/>
        <end position="125"/>
    </location>
</feature>
<dbReference type="AlphaFoldDB" id="X1JKZ1"/>
<dbReference type="HAMAP" id="MF_02130">
    <property type="entry name" value="DHNA_arch"/>
    <property type="match status" value="1"/>
</dbReference>
<accession>X1JKZ1</accession>
<evidence type="ECO:0000313" key="2">
    <source>
        <dbReference type="EMBL" id="GAH70413.1"/>
    </source>
</evidence>
<evidence type="ECO:0000259" key="1">
    <source>
        <dbReference type="Pfam" id="PF04038"/>
    </source>
</evidence>
<dbReference type="InterPro" id="IPR027508">
    <property type="entry name" value="DHN_aldolase_MptD"/>
</dbReference>
<protein>
    <recommendedName>
        <fullName evidence="1">Dihydroneopterin aldolase MtpD C-terminal domain-containing protein</fullName>
    </recommendedName>
</protein>
<comment type="caution">
    <text evidence="2">The sequence shown here is derived from an EMBL/GenBank/DDBJ whole genome shotgun (WGS) entry which is preliminary data.</text>
</comment>
<organism evidence="2">
    <name type="scientific">marine sediment metagenome</name>
    <dbReference type="NCBI Taxonomy" id="412755"/>
    <lineage>
        <taxon>unclassified sequences</taxon>
        <taxon>metagenomes</taxon>
        <taxon>ecological metagenomes</taxon>
    </lineage>
</organism>
<dbReference type="Gene3D" id="3.30.1300.20">
    <property type="entry name" value="7,8-dihydroneopterin aldolase (MptD)"/>
    <property type="match status" value="1"/>
</dbReference>
<dbReference type="InterPro" id="IPR036839">
    <property type="entry name" value="MptD_sf"/>
</dbReference>
<sequence>MSDDKENAYFPPDLSDRERASFEIGIKLGALYHILCGMPISSNSNVIDSIEKGIEASISCQPYVKSVKLNINRDQIQGDKSSEFEYDEITGKYIEARVVLEFKSVEITAKVEWIEKLKYPLMFIEKILNKD</sequence>
<dbReference type="EMBL" id="BARU01027101">
    <property type="protein sequence ID" value="GAH70413.1"/>
    <property type="molecule type" value="Genomic_DNA"/>
</dbReference>
<name>X1JKZ1_9ZZZZ</name>
<dbReference type="SUPFAM" id="SSF143560">
    <property type="entry name" value="MK0786-like"/>
    <property type="match status" value="1"/>
</dbReference>
<proteinExistence type="inferred from homology"/>
<dbReference type="InterPro" id="IPR007181">
    <property type="entry name" value="MtpD_C"/>
</dbReference>
<gene>
    <name evidence="2" type="ORF">S03H2_43444</name>
</gene>
<dbReference type="GO" id="GO:0004150">
    <property type="term" value="F:dihydroneopterin aldolase activity"/>
    <property type="evidence" value="ECO:0007669"/>
    <property type="project" value="InterPro"/>
</dbReference>
<dbReference type="Pfam" id="PF04038">
    <property type="entry name" value="DHNA"/>
    <property type="match status" value="1"/>
</dbReference>